<accession>A0AB34JCT6</accession>
<evidence type="ECO:0000256" key="3">
    <source>
        <dbReference type="ARBA" id="ARBA00023242"/>
    </source>
</evidence>
<dbReference type="GO" id="GO:0032454">
    <property type="term" value="F:histone H3K9 demethylase activity"/>
    <property type="evidence" value="ECO:0007669"/>
    <property type="project" value="InterPro"/>
</dbReference>
<dbReference type="SUPFAM" id="SSF51197">
    <property type="entry name" value="Clavaminate synthase-like"/>
    <property type="match status" value="1"/>
</dbReference>
<dbReference type="PANTHER" id="PTHR12549:SF38">
    <property type="entry name" value="JMJC DOMAIN-CONTAINING HISTONE DEMETHYLASE 2, ISOFORM A"/>
    <property type="match status" value="1"/>
</dbReference>
<feature type="domain" description="JmjC" evidence="4">
    <location>
        <begin position="353"/>
        <end position="574"/>
    </location>
</feature>
<evidence type="ECO:0000259" key="4">
    <source>
        <dbReference type="PROSITE" id="PS51184"/>
    </source>
</evidence>
<dbReference type="GO" id="GO:0006357">
    <property type="term" value="P:regulation of transcription by RNA polymerase II"/>
    <property type="evidence" value="ECO:0007669"/>
    <property type="project" value="TreeGrafter"/>
</dbReference>
<dbReference type="PANTHER" id="PTHR12549">
    <property type="entry name" value="JMJC DOMAIN-CONTAINING HISTONE DEMETHYLATION PROTEIN"/>
    <property type="match status" value="1"/>
</dbReference>
<gene>
    <name evidence="5" type="ORF">AB1Y20_003155</name>
</gene>
<protein>
    <recommendedName>
        <fullName evidence="4">JmjC domain-containing protein</fullName>
    </recommendedName>
</protein>
<proteinExistence type="predicted"/>
<evidence type="ECO:0000256" key="2">
    <source>
        <dbReference type="ARBA" id="ARBA00022723"/>
    </source>
</evidence>
<dbReference type="GO" id="GO:0000118">
    <property type="term" value="C:histone deacetylase complex"/>
    <property type="evidence" value="ECO:0007669"/>
    <property type="project" value="TreeGrafter"/>
</dbReference>
<dbReference type="SMART" id="SM00558">
    <property type="entry name" value="JmjC"/>
    <property type="match status" value="1"/>
</dbReference>
<dbReference type="InterPro" id="IPR003347">
    <property type="entry name" value="JmjC_dom"/>
</dbReference>
<comment type="subcellular location">
    <subcellularLocation>
        <location evidence="1">Nucleus</location>
    </subcellularLocation>
</comment>
<comment type="caution">
    <text evidence="5">The sequence shown here is derived from an EMBL/GenBank/DDBJ whole genome shotgun (WGS) entry which is preliminary data.</text>
</comment>
<dbReference type="GO" id="GO:0031490">
    <property type="term" value="F:chromatin DNA binding"/>
    <property type="evidence" value="ECO:0007669"/>
    <property type="project" value="TreeGrafter"/>
</dbReference>
<dbReference type="InterPro" id="IPR045109">
    <property type="entry name" value="LSDs-like"/>
</dbReference>
<dbReference type="GO" id="GO:0003712">
    <property type="term" value="F:transcription coregulator activity"/>
    <property type="evidence" value="ECO:0007669"/>
    <property type="project" value="TreeGrafter"/>
</dbReference>
<dbReference type="EMBL" id="JBGBPQ010000010">
    <property type="protein sequence ID" value="KAL1518878.1"/>
    <property type="molecule type" value="Genomic_DNA"/>
</dbReference>
<dbReference type="AlphaFoldDB" id="A0AB34JCT6"/>
<dbReference type="GO" id="GO:0000785">
    <property type="term" value="C:chromatin"/>
    <property type="evidence" value="ECO:0007669"/>
    <property type="project" value="TreeGrafter"/>
</dbReference>
<evidence type="ECO:0000313" key="6">
    <source>
        <dbReference type="Proteomes" id="UP001515480"/>
    </source>
</evidence>
<keyword evidence="3" id="KW-0539">Nucleus</keyword>
<organism evidence="5 6">
    <name type="scientific">Prymnesium parvum</name>
    <name type="common">Toxic golden alga</name>
    <dbReference type="NCBI Taxonomy" id="97485"/>
    <lineage>
        <taxon>Eukaryota</taxon>
        <taxon>Haptista</taxon>
        <taxon>Haptophyta</taxon>
        <taxon>Prymnesiophyceae</taxon>
        <taxon>Prymnesiales</taxon>
        <taxon>Prymnesiaceae</taxon>
        <taxon>Prymnesium</taxon>
    </lineage>
</organism>
<keyword evidence="2" id="KW-0479">Metal-binding</keyword>
<dbReference type="GO" id="GO:0046872">
    <property type="term" value="F:metal ion binding"/>
    <property type="evidence" value="ECO:0007669"/>
    <property type="project" value="UniProtKB-KW"/>
</dbReference>
<dbReference type="Gene3D" id="2.60.120.650">
    <property type="entry name" value="Cupin"/>
    <property type="match status" value="1"/>
</dbReference>
<dbReference type="PROSITE" id="PS51184">
    <property type="entry name" value="JMJC"/>
    <property type="match status" value="1"/>
</dbReference>
<evidence type="ECO:0000313" key="5">
    <source>
        <dbReference type="EMBL" id="KAL1518878.1"/>
    </source>
</evidence>
<reference evidence="5 6" key="1">
    <citation type="journal article" date="2024" name="Science">
        <title>Giant polyketide synthase enzymes in the biosynthesis of giant marine polyether toxins.</title>
        <authorList>
            <person name="Fallon T.R."/>
            <person name="Shende V.V."/>
            <person name="Wierzbicki I.H."/>
            <person name="Pendleton A.L."/>
            <person name="Watervoot N.F."/>
            <person name="Auber R.P."/>
            <person name="Gonzalez D.J."/>
            <person name="Wisecaver J.H."/>
            <person name="Moore B.S."/>
        </authorList>
    </citation>
    <scope>NUCLEOTIDE SEQUENCE [LARGE SCALE GENOMIC DNA]</scope>
    <source>
        <strain evidence="5 6">12B1</strain>
    </source>
</reference>
<keyword evidence="6" id="KW-1185">Reference proteome</keyword>
<sequence length="638" mass="68591">MADGEKQECQQSRLPSLALADRLFDKAMHGDGAIEVDALCAAEGSQGAIVSEMHLEVQESSAGNQSVEASMDGGTMDEPAGDIKLELQSVEVDFDEKLPDEAPLPSNFTRVNLRLAGSLGPGIDRDASEGKESASSAQIDGTCNSCSGPLLLCKCLAQDGRTPAVGASVTAAARIVTTSTRTRTASLATADLKPSAQGDGACAPKGELPPRKVALVRSYKESILAQAALAQAAQRQHRPVQCMVGDAWAEDAHEQAVWRTTFGCGLPLVIGGVRQRLQLEWTPAEFVRHHGSMSVSLIEVGSDESFDGYTISDFFAGFSDPSRRPSPAQLLSGTEPLLKLRDWPSEAGFKDLLPAHFDDLMCALPFPMYTRLDGRRNLASFLPDVAVPPDLGPKCYCAYGAFKKSATLNAHGRQAGTTNLHVDMADAVNLLVYIDDAASGVDGRRDVYIEGEKIEPSHGAVWHIFSQADTKALEGLLPRVVRDVGTREDSQSLLSSTHPLLDSVIYLDETLLRHLYQVAGIIPYMLLQRVGDAVIIPAGCAHQVFNIRSCIKVAADFVAPEHISHCVRIAEELRQLPATHHRHPDVLNVRSILLHTGCACLIALEEAKRAQDDAIDQSVDSSVSEVFSDRQLLPAANV</sequence>
<dbReference type="Pfam" id="PF02373">
    <property type="entry name" value="JmjC"/>
    <property type="match status" value="1"/>
</dbReference>
<dbReference type="Proteomes" id="UP001515480">
    <property type="component" value="Unassembled WGS sequence"/>
</dbReference>
<name>A0AB34JCT6_PRYPA</name>
<evidence type="ECO:0000256" key="1">
    <source>
        <dbReference type="ARBA" id="ARBA00004123"/>
    </source>
</evidence>